<comment type="similarity">
    <text evidence="1">Belongs to the tRNA-intron endonuclease family.</text>
</comment>
<feature type="region of interest" description="Disordered" evidence="6">
    <location>
        <begin position="1"/>
        <end position="20"/>
    </location>
</feature>
<evidence type="ECO:0000256" key="3">
    <source>
        <dbReference type="ARBA" id="ARBA00022694"/>
    </source>
</evidence>
<keyword evidence="4 9" id="KW-0456">Lyase</keyword>
<dbReference type="CDD" id="cd22363">
    <property type="entry name" value="tRNA-intron_lyase_C"/>
    <property type="match status" value="1"/>
</dbReference>
<feature type="region of interest" description="Disordered" evidence="6">
    <location>
        <begin position="141"/>
        <end position="226"/>
    </location>
</feature>
<dbReference type="PANTHER" id="PTHR13070:SF0">
    <property type="entry name" value="TRNA-SPLICING ENDONUCLEASE SUBUNIT SEN34"/>
    <property type="match status" value="1"/>
</dbReference>
<protein>
    <recommendedName>
        <fullName evidence="2">tRNA-intron lyase</fullName>
        <ecNumber evidence="2">4.6.1.16</ecNumber>
    </recommendedName>
</protein>
<proteinExistence type="inferred from homology"/>
<dbReference type="EMBL" id="CAWUHC010000033">
    <property type="protein sequence ID" value="CAK7220944.1"/>
    <property type="molecule type" value="Genomic_DNA"/>
</dbReference>
<dbReference type="EC" id="4.6.1.16" evidence="2"/>
<keyword evidence="9" id="KW-0540">Nuclease</keyword>
<evidence type="ECO:0000256" key="5">
    <source>
        <dbReference type="ARBA" id="ARBA00034031"/>
    </source>
</evidence>
<dbReference type="PANTHER" id="PTHR13070">
    <property type="entry name" value="TRNA-SPLICING ENDONUCLEASE SUBUNIT SEN34-RELATED"/>
    <property type="match status" value="1"/>
</dbReference>
<keyword evidence="9" id="KW-0255">Endonuclease</keyword>
<keyword evidence="10" id="KW-1185">Reference proteome</keyword>
<name>A0ABP0BMS9_9PEZI</name>
<sequence length="474" mass="51213">MASSSTVVAAERPTSIGRDEPREMIVEKKEEKSKIRISKIGGRYLVFDVDDVAQLRRRHNMCAILMGITPQAPNQNTFSGLPLELTADEVRWLVHERRAAYVADDLQAHLASLAQPAARRAYLESVRRQRQAAQAVADEVAAQRERRGAEVRANMAAKRVDRKSKKATNKVASKSAGETKTEEETKPKDTKSEESLQTQTDTQTETQPVKEAKEAPSVPSGTKAEAPVTAAVAVPHKVIVATATDRANDHADSEPLLKPTPRTEEVMQKEDALIFGGPVEVERMKAERDRQISTVQQKKESEAETETSTSSTKKEEKRAEKPETKKPAALTGVSPPVQITPTTSDGLVGAAEAEDDIDAVAPALSSTLSPSAYSAASLRAHLANRGYYTTPGLRFGGALSVYPGDPFRYHAHFVATTYGWDEPIPLLDIVSQGRLATGVKKGLLIGSAKPAESGGSGSDGEADVRTFTLEWAAI</sequence>
<evidence type="ECO:0000313" key="9">
    <source>
        <dbReference type="EMBL" id="CAK7220944.1"/>
    </source>
</evidence>
<comment type="caution">
    <text evidence="9">The sequence shown here is derived from an EMBL/GenBank/DDBJ whole genome shotgun (WGS) entry which is preliminary data.</text>
</comment>
<keyword evidence="9" id="KW-0378">Hydrolase</keyword>
<dbReference type="Proteomes" id="UP001642406">
    <property type="component" value="Unassembled WGS sequence"/>
</dbReference>
<keyword evidence="3" id="KW-0819">tRNA processing</keyword>
<gene>
    <name evidence="9" type="primary">SEN34</name>
    <name evidence="9" type="ORF">SBRCBS47491_004359</name>
</gene>
<evidence type="ECO:0000259" key="8">
    <source>
        <dbReference type="Pfam" id="PF26577"/>
    </source>
</evidence>
<feature type="region of interest" description="Disordered" evidence="6">
    <location>
        <begin position="287"/>
        <end position="344"/>
    </location>
</feature>
<feature type="compositionally biased region" description="Basic and acidic residues" evidence="6">
    <location>
        <begin position="177"/>
        <end position="194"/>
    </location>
</feature>
<dbReference type="Gene3D" id="3.40.1350.10">
    <property type="match status" value="1"/>
</dbReference>
<dbReference type="Pfam" id="PF26577">
    <property type="entry name" value="TSEN34_N"/>
    <property type="match status" value="1"/>
</dbReference>
<evidence type="ECO:0000256" key="1">
    <source>
        <dbReference type="ARBA" id="ARBA00008078"/>
    </source>
</evidence>
<evidence type="ECO:0000259" key="7">
    <source>
        <dbReference type="Pfam" id="PF01974"/>
    </source>
</evidence>
<feature type="domain" description="TSEN34 N-terminal" evidence="8">
    <location>
        <begin position="35"/>
        <end position="102"/>
    </location>
</feature>
<dbReference type="InterPro" id="IPR011856">
    <property type="entry name" value="tRNA_endonuc-like_dom_sf"/>
</dbReference>
<comment type="catalytic activity">
    <reaction evidence="5">
        <text>pretRNA = a 3'-half-tRNA molecule with a 5'-OH end + a 5'-half-tRNA molecule with a 2',3'-cyclic phosphate end + an intron with a 2',3'-cyclic phosphate and a 5'-hydroxyl terminus.</text>
        <dbReference type="EC" id="4.6.1.16"/>
    </reaction>
</comment>
<accession>A0ABP0BMS9</accession>
<feature type="compositionally biased region" description="Basic and acidic residues" evidence="6">
    <location>
        <begin position="312"/>
        <end position="326"/>
    </location>
</feature>
<feature type="compositionally biased region" description="Basic and acidic residues" evidence="6">
    <location>
        <begin position="287"/>
        <end position="302"/>
    </location>
</feature>
<organism evidence="9 10">
    <name type="scientific">Sporothrix bragantina</name>
    <dbReference type="NCBI Taxonomy" id="671064"/>
    <lineage>
        <taxon>Eukaryota</taxon>
        <taxon>Fungi</taxon>
        <taxon>Dikarya</taxon>
        <taxon>Ascomycota</taxon>
        <taxon>Pezizomycotina</taxon>
        <taxon>Sordariomycetes</taxon>
        <taxon>Sordariomycetidae</taxon>
        <taxon>Ophiostomatales</taxon>
        <taxon>Ophiostomataceae</taxon>
        <taxon>Sporothrix</taxon>
    </lineage>
</organism>
<dbReference type="GO" id="GO:0000213">
    <property type="term" value="F:tRNA-intron lyase activity"/>
    <property type="evidence" value="ECO:0007669"/>
    <property type="project" value="UniProtKB-EC"/>
</dbReference>
<evidence type="ECO:0000313" key="10">
    <source>
        <dbReference type="Proteomes" id="UP001642406"/>
    </source>
</evidence>
<dbReference type="InterPro" id="IPR036167">
    <property type="entry name" value="tRNA_intron_Endo_cat-like_sf"/>
</dbReference>
<dbReference type="Pfam" id="PF01974">
    <property type="entry name" value="tRNA_int_endo"/>
    <property type="match status" value="1"/>
</dbReference>
<evidence type="ECO:0000256" key="6">
    <source>
        <dbReference type="SAM" id="MobiDB-lite"/>
    </source>
</evidence>
<feature type="domain" description="tRNA intron endonuclease catalytic" evidence="7">
    <location>
        <begin position="380"/>
        <end position="445"/>
    </location>
</feature>
<dbReference type="InterPro" id="IPR006677">
    <property type="entry name" value="tRNA_intron_Endonuc_cat-like"/>
</dbReference>
<reference evidence="9 10" key="1">
    <citation type="submission" date="2024-01" db="EMBL/GenBank/DDBJ databases">
        <authorList>
            <person name="Allen C."/>
            <person name="Tagirdzhanova G."/>
        </authorList>
    </citation>
    <scope>NUCLEOTIDE SEQUENCE [LARGE SCALE GENOMIC DNA]</scope>
</reference>
<feature type="compositionally biased region" description="Basic and acidic residues" evidence="6">
    <location>
        <begin position="141"/>
        <end position="150"/>
    </location>
</feature>
<feature type="compositionally biased region" description="Low complexity" evidence="6">
    <location>
        <begin position="195"/>
        <end position="207"/>
    </location>
</feature>
<evidence type="ECO:0000256" key="2">
    <source>
        <dbReference type="ARBA" id="ARBA00012573"/>
    </source>
</evidence>
<dbReference type="InterPro" id="IPR059049">
    <property type="entry name" value="TSEN34_N"/>
</dbReference>
<dbReference type="SUPFAM" id="SSF53032">
    <property type="entry name" value="tRNA-intron endonuclease catalytic domain-like"/>
    <property type="match status" value="1"/>
</dbReference>
<evidence type="ECO:0000256" key="4">
    <source>
        <dbReference type="ARBA" id="ARBA00023239"/>
    </source>
</evidence>